<sequence length="406" mass="45173">MSEPTRLDLKDTDPARAKARLYVRWAVVNVFLTTLACGLALLIWLKENDVRKQLARVLQREKQGCVDTTRVLETKTALIVDPEEVAPPQDRPRSGYVGRFGTQISPAMLVKLEAIRDTSKPAVEVRFGAQEVLPSQHIHLVNLWATWCGPCKAEMPDFKAMFERKAEAWGGDVRFVPVQLKDNTDPRKSYQDFADVMPPAAVKLADRTYDEKFVKVLEAEEQRQLFRGNLPVTFVLDCNRRVRWAKFEQLTEADFEDLERHLDQLHAELADDSPDAWCKKPWPGNGRCEGKENTAAHHSPEDCGELKKRGPAVEAPVLPPEQPADPTCAAGQIRTADGRCVARLKGAPVVTKPEKPQGPKTCGNGVCEPARGESSQTCCQDCACEAPLVCKLDASDRHTCQAKGLK</sequence>
<dbReference type="Pfam" id="PF00085">
    <property type="entry name" value="Thioredoxin"/>
    <property type="match status" value="1"/>
</dbReference>
<keyword evidence="2" id="KW-0472">Membrane</keyword>
<evidence type="ECO:0000256" key="1">
    <source>
        <dbReference type="ARBA" id="ARBA00023284"/>
    </source>
</evidence>
<feature type="transmembrane region" description="Helical" evidence="2">
    <location>
        <begin position="21"/>
        <end position="45"/>
    </location>
</feature>
<feature type="domain" description="Thioredoxin" evidence="3">
    <location>
        <begin position="80"/>
        <end position="267"/>
    </location>
</feature>
<evidence type="ECO:0000256" key="2">
    <source>
        <dbReference type="SAM" id="Phobius"/>
    </source>
</evidence>
<dbReference type="InterPro" id="IPR036249">
    <property type="entry name" value="Thioredoxin-like_sf"/>
</dbReference>
<evidence type="ECO:0000313" key="5">
    <source>
        <dbReference type="Proteomes" id="UP001139031"/>
    </source>
</evidence>
<evidence type="ECO:0000313" key="4">
    <source>
        <dbReference type="EMBL" id="MBZ5711115.1"/>
    </source>
</evidence>
<keyword evidence="1" id="KW-0676">Redox-active center</keyword>
<comment type="caution">
    <text evidence="4">The sequence shown here is derived from an EMBL/GenBank/DDBJ whole genome shotgun (WGS) entry which is preliminary data.</text>
</comment>
<dbReference type="EMBL" id="JAIRAU010000023">
    <property type="protein sequence ID" value="MBZ5711115.1"/>
    <property type="molecule type" value="Genomic_DNA"/>
</dbReference>
<dbReference type="InterPro" id="IPR013766">
    <property type="entry name" value="Thioredoxin_domain"/>
</dbReference>
<dbReference type="RefSeq" id="WP_224192887.1">
    <property type="nucleotide sequence ID" value="NZ_JAIRAU010000023.1"/>
</dbReference>
<keyword evidence="2" id="KW-1133">Transmembrane helix</keyword>
<dbReference type="SUPFAM" id="SSF52833">
    <property type="entry name" value="Thioredoxin-like"/>
    <property type="match status" value="1"/>
</dbReference>
<gene>
    <name evidence="4" type="ORF">K7C98_17860</name>
</gene>
<dbReference type="PROSITE" id="PS00194">
    <property type="entry name" value="THIOREDOXIN_1"/>
    <property type="match status" value="1"/>
</dbReference>
<name>A0ABS7TSF3_9BACT</name>
<dbReference type="PANTHER" id="PTHR42852:SF13">
    <property type="entry name" value="PROTEIN DIPZ"/>
    <property type="match status" value="1"/>
</dbReference>
<dbReference type="Gene3D" id="3.40.30.10">
    <property type="entry name" value="Glutaredoxin"/>
    <property type="match status" value="1"/>
</dbReference>
<proteinExistence type="predicted"/>
<organism evidence="4 5">
    <name type="scientific">Nannocystis pusilla</name>
    <dbReference type="NCBI Taxonomy" id="889268"/>
    <lineage>
        <taxon>Bacteria</taxon>
        <taxon>Pseudomonadati</taxon>
        <taxon>Myxococcota</taxon>
        <taxon>Polyangia</taxon>
        <taxon>Nannocystales</taxon>
        <taxon>Nannocystaceae</taxon>
        <taxon>Nannocystis</taxon>
    </lineage>
</organism>
<keyword evidence="5" id="KW-1185">Reference proteome</keyword>
<keyword evidence="2" id="KW-0812">Transmembrane</keyword>
<dbReference type="CDD" id="cd02966">
    <property type="entry name" value="TlpA_like_family"/>
    <property type="match status" value="1"/>
</dbReference>
<dbReference type="InterPro" id="IPR050553">
    <property type="entry name" value="Thioredoxin_ResA/DsbE_sf"/>
</dbReference>
<reference evidence="4" key="1">
    <citation type="submission" date="2021-08" db="EMBL/GenBank/DDBJ databases">
        <authorList>
            <person name="Stevens D.C."/>
        </authorList>
    </citation>
    <scope>NUCLEOTIDE SEQUENCE</scope>
    <source>
        <strain evidence="4">DSM 53165</strain>
    </source>
</reference>
<dbReference type="InterPro" id="IPR017937">
    <property type="entry name" value="Thioredoxin_CS"/>
</dbReference>
<dbReference type="PROSITE" id="PS51352">
    <property type="entry name" value="THIOREDOXIN_2"/>
    <property type="match status" value="1"/>
</dbReference>
<protein>
    <submittedName>
        <fullName evidence="4">TlpA family protein disulfide reductase</fullName>
    </submittedName>
</protein>
<dbReference type="PANTHER" id="PTHR42852">
    <property type="entry name" value="THIOL:DISULFIDE INTERCHANGE PROTEIN DSBE"/>
    <property type="match status" value="1"/>
</dbReference>
<dbReference type="Proteomes" id="UP001139031">
    <property type="component" value="Unassembled WGS sequence"/>
</dbReference>
<accession>A0ABS7TSF3</accession>
<evidence type="ECO:0000259" key="3">
    <source>
        <dbReference type="PROSITE" id="PS51352"/>
    </source>
</evidence>